<evidence type="ECO:0000313" key="3">
    <source>
        <dbReference type="EnsemblPlants" id="OMERI06G25730.1"/>
    </source>
</evidence>
<reference evidence="3" key="1">
    <citation type="submission" date="2015-04" db="UniProtKB">
        <authorList>
            <consortium name="EnsemblPlants"/>
        </authorList>
    </citation>
    <scope>IDENTIFICATION</scope>
</reference>
<keyword evidence="4" id="KW-1185">Reference proteome</keyword>
<evidence type="ECO:0000313" key="4">
    <source>
        <dbReference type="Proteomes" id="UP000008021"/>
    </source>
</evidence>
<dbReference type="AlphaFoldDB" id="A0A0E0E5N3"/>
<sequence length="67" mass="7609">MGSPTPPFLLPHFFLLLFSSLRYRRSRPPAATISISDGQIRLATSPAPPSLLQQRTPRALRRRIRRA</sequence>
<feature type="region of interest" description="Disordered" evidence="1">
    <location>
        <begin position="44"/>
        <end position="67"/>
    </location>
</feature>
<reference evidence="3" key="2">
    <citation type="submission" date="2018-05" db="EMBL/GenBank/DDBJ databases">
        <title>OmerRS3 (Oryza meridionalis Reference Sequence Version 3).</title>
        <authorList>
            <person name="Zhang J."/>
            <person name="Kudrna D."/>
            <person name="Lee S."/>
            <person name="Talag J."/>
            <person name="Welchert J."/>
            <person name="Wing R.A."/>
        </authorList>
    </citation>
    <scope>NUCLEOTIDE SEQUENCE [LARGE SCALE GENOMIC DNA]</scope>
    <source>
        <strain evidence="3">cv. OR44</strain>
    </source>
</reference>
<name>A0A0E0E5N3_9ORYZ</name>
<proteinExistence type="predicted"/>
<dbReference type="HOGENOM" id="CLU_2816778_0_0_1"/>
<feature type="chain" id="PRO_5002357856" evidence="2">
    <location>
        <begin position="27"/>
        <end position="67"/>
    </location>
</feature>
<feature type="compositionally biased region" description="Basic residues" evidence="1">
    <location>
        <begin position="58"/>
        <end position="67"/>
    </location>
</feature>
<dbReference type="Proteomes" id="UP000008021">
    <property type="component" value="Chromosome 6"/>
</dbReference>
<accession>A0A0E0E5N3</accession>
<evidence type="ECO:0000256" key="1">
    <source>
        <dbReference type="SAM" id="MobiDB-lite"/>
    </source>
</evidence>
<evidence type="ECO:0000256" key="2">
    <source>
        <dbReference type="SAM" id="SignalP"/>
    </source>
</evidence>
<keyword evidence="2" id="KW-0732">Signal</keyword>
<feature type="signal peptide" evidence="2">
    <location>
        <begin position="1"/>
        <end position="26"/>
    </location>
</feature>
<organism evidence="3">
    <name type="scientific">Oryza meridionalis</name>
    <dbReference type="NCBI Taxonomy" id="40149"/>
    <lineage>
        <taxon>Eukaryota</taxon>
        <taxon>Viridiplantae</taxon>
        <taxon>Streptophyta</taxon>
        <taxon>Embryophyta</taxon>
        <taxon>Tracheophyta</taxon>
        <taxon>Spermatophyta</taxon>
        <taxon>Magnoliopsida</taxon>
        <taxon>Liliopsida</taxon>
        <taxon>Poales</taxon>
        <taxon>Poaceae</taxon>
        <taxon>BOP clade</taxon>
        <taxon>Oryzoideae</taxon>
        <taxon>Oryzeae</taxon>
        <taxon>Oryzinae</taxon>
        <taxon>Oryza</taxon>
    </lineage>
</organism>
<protein>
    <submittedName>
        <fullName evidence="3">Uncharacterized protein</fullName>
    </submittedName>
</protein>
<dbReference type="EnsemblPlants" id="OMERI06G25730.1">
    <property type="protein sequence ID" value="OMERI06G25730.1"/>
    <property type="gene ID" value="OMERI06G25730"/>
</dbReference>
<dbReference type="Gramene" id="OMERI06G25730.1">
    <property type="protein sequence ID" value="OMERI06G25730.1"/>
    <property type="gene ID" value="OMERI06G25730"/>
</dbReference>